<evidence type="ECO:0000313" key="1">
    <source>
        <dbReference type="EMBL" id="MBB6568812.1"/>
    </source>
</evidence>
<gene>
    <name evidence="1" type="ORF">HNR71_004449</name>
    <name evidence="2" type="ORF">HPO96_35600</name>
</gene>
<dbReference type="Proteomes" id="UP000553957">
    <property type="component" value="Unassembled WGS sequence"/>
</dbReference>
<reference evidence="1 4" key="2">
    <citation type="submission" date="2020-08" db="EMBL/GenBank/DDBJ databases">
        <title>Sequencing the genomes of 1000 actinobacteria strains.</title>
        <authorList>
            <person name="Klenk H.-P."/>
        </authorList>
    </citation>
    <scope>NUCLEOTIDE SEQUENCE [LARGE SCALE GENOMIC DNA]</scope>
    <source>
        <strain evidence="1 4">DSM 15626</strain>
    </source>
</reference>
<dbReference type="EMBL" id="JABJRC010000014">
    <property type="protein sequence ID" value="NOL45581.1"/>
    <property type="molecule type" value="Genomic_DNA"/>
</dbReference>
<dbReference type="AlphaFoldDB" id="A0A7Y4L8Z8"/>
<sequence>MASWRDTASEEAQETLDGLFSTALDLAEQQIGKQGGFAPFALHVTAEGDGSIEMADEPDSDKALEILWSGAREQRDKLAAVAVVVDVSLPDDGWADGIRVEAEHREGVALIVVAPYRRKRLRRSVELGQFRSVPGEQRVW</sequence>
<dbReference type="EMBL" id="JACHKF010000001">
    <property type="protein sequence ID" value="MBB6568812.1"/>
    <property type="molecule type" value="Genomic_DNA"/>
</dbReference>
<name>A0A7Y4L8Z8_9ACTN</name>
<keyword evidence="3" id="KW-1185">Reference proteome</keyword>
<evidence type="ECO:0000313" key="3">
    <source>
        <dbReference type="Proteomes" id="UP000534306"/>
    </source>
</evidence>
<evidence type="ECO:0000313" key="2">
    <source>
        <dbReference type="EMBL" id="NOL45581.1"/>
    </source>
</evidence>
<comment type="caution">
    <text evidence="2">The sequence shown here is derived from an EMBL/GenBank/DDBJ whole genome shotgun (WGS) entry which is preliminary data.</text>
</comment>
<dbReference type="Proteomes" id="UP000534306">
    <property type="component" value="Unassembled WGS sequence"/>
</dbReference>
<evidence type="ECO:0000313" key="4">
    <source>
        <dbReference type="Proteomes" id="UP000553957"/>
    </source>
</evidence>
<organism evidence="2 3">
    <name type="scientific">Kribbella sandramycini</name>
    <dbReference type="NCBI Taxonomy" id="60450"/>
    <lineage>
        <taxon>Bacteria</taxon>
        <taxon>Bacillati</taxon>
        <taxon>Actinomycetota</taxon>
        <taxon>Actinomycetes</taxon>
        <taxon>Propionibacteriales</taxon>
        <taxon>Kribbellaceae</taxon>
        <taxon>Kribbella</taxon>
    </lineage>
</organism>
<reference evidence="2 3" key="1">
    <citation type="submission" date="2020-05" db="EMBL/GenBank/DDBJ databases">
        <title>Genome sequence of Kribbella sandramycini ATCC 39419.</title>
        <authorList>
            <person name="Maclea K.S."/>
            <person name="Fair J.L."/>
        </authorList>
    </citation>
    <scope>NUCLEOTIDE SEQUENCE [LARGE SCALE GENOMIC DNA]</scope>
    <source>
        <strain evidence="2 3">ATCC 39419</strain>
    </source>
</reference>
<protein>
    <submittedName>
        <fullName evidence="2">Uncharacterized protein</fullName>
    </submittedName>
</protein>
<dbReference type="RefSeq" id="WP_171678880.1">
    <property type="nucleotide sequence ID" value="NZ_BAAAGT010000019.1"/>
</dbReference>
<proteinExistence type="predicted"/>
<accession>A0A7Y4L8Z8</accession>